<dbReference type="InterPro" id="IPR014001">
    <property type="entry name" value="Helicase_ATP-bd"/>
</dbReference>
<dbReference type="Pfam" id="PF00271">
    <property type="entry name" value="Helicase_C"/>
    <property type="match status" value="1"/>
</dbReference>
<dbReference type="InterPro" id="IPR001650">
    <property type="entry name" value="Helicase_C-like"/>
</dbReference>
<protein>
    <recommendedName>
        <fullName evidence="1">Helicase C-terminal domain-containing protein</fullName>
    </recommendedName>
</protein>
<dbReference type="Gene3D" id="3.40.50.300">
    <property type="entry name" value="P-loop containing nucleotide triphosphate hydrolases"/>
    <property type="match status" value="2"/>
</dbReference>
<evidence type="ECO:0000259" key="1">
    <source>
        <dbReference type="PROSITE" id="PS51194"/>
    </source>
</evidence>
<dbReference type="SUPFAM" id="SSF52540">
    <property type="entry name" value="P-loop containing nucleoside triphosphate hydrolases"/>
    <property type="match status" value="2"/>
</dbReference>
<accession>A0A7X1Z6C2</accession>
<dbReference type="InterPro" id="IPR011639">
    <property type="entry name" value="MethylTrfase_TaqI-like_dom"/>
</dbReference>
<dbReference type="RefSeq" id="WP_153494515.1">
    <property type="nucleotide sequence ID" value="NZ_CBCRWP010000001.1"/>
</dbReference>
<dbReference type="InterPro" id="IPR000330">
    <property type="entry name" value="SNF2_N"/>
</dbReference>
<dbReference type="PROSITE" id="PS51194">
    <property type="entry name" value="HELICASE_CTER"/>
    <property type="match status" value="1"/>
</dbReference>
<dbReference type="SUPFAM" id="SSF53335">
    <property type="entry name" value="S-adenosyl-L-methionine-dependent methyltransferases"/>
    <property type="match status" value="1"/>
</dbReference>
<dbReference type="GO" id="GO:0009007">
    <property type="term" value="F:site-specific DNA-methyltransferase (adenine-specific) activity"/>
    <property type="evidence" value="ECO:0007669"/>
    <property type="project" value="UniProtKB-EC"/>
</dbReference>
<dbReference type="InterPro" id="IPR029063">
    <property type="entry name" value="SAM-dependent_MTases_sf"/>
</dbReference>
<proteinExistence type="predicted"/>
<dbReference type="GO" id="GO:0006304">
    <property type="term" value="P:DNA modification"/>
    <property type="evidence" value="ECO:0007669"/>
    <property type="project" value="InterPro"/>
</dbReference>
<organism evidence="2 3">
    <name type="scientific">Lactococcus hircilactis</name>
    <dbReference type="NCBI Taxonomy" id="1494462"/>
    <lineage>
        <taxon>Bacteria</taxon>
        <taxon>Bacillati</taxon>
        <taxon>Bacillota</taxon>
        <taxon>Bacilli</taxon>
        <taxon>Lactobacillales</taxon>
        <taxon>Streptococcaceae</taxon>
        <taxon>Lactococcus</taxon>
    </lineage>
</organism>
<dbReference type="InterPro" id="IPR052933">
    <property type="entry name" value="DNA_Protect_Modify"/>
</dbReference>
<dbReference type="Gene3D" id="3.40.50.150">
    <property type="entry name" value="Vaccinia Virus protein VP39"/>
    <property type="match status" value="1"/>
</dbReference>
<keyword evidence="3" id="KW-1185">Reference proteome</keyword>
<dbReference type="PRINTS" id="PR00507">
    <property type="entry name" value="N12N6MTFRASE"/>
</dbReference>
<reference evidence="2 3" key="1">
    <citation type="submission" date="2019-10" db="EMBL/GenBank/DDBJ databases">
        <authorList>
            <person name="Dong K."/>
        </authorList>
    </citation>
    <scope>NUCLEOTIDE SEQUENCE [LARGE SCALE GENOMIC DNA]</scope>
    <source>
        <strain evidence="2 3">DSM 28960</strain>
    </source>
</reference>
<sequence>MNNQETIQAVQQFIAAFGTSSSSEQLLFLNFNRYHHERPIREIMQIYVQNPDTRLLGSFDFWKNKSVESSVKFKEKASVHLFDERGRTKEILFDLAQTTLKKSFEFHEVLLDAPTFVNTLADLTNEDYIIEIPPSTEIMVRVGQYVQNYLAPYQTGLTGYSALQQEVAIEIAKYNLLEEFGVYLDGAVDYTAFENQVLLEIGKLGTEENLLRTFSLANSFSKQLTKLINERYEMVAALTQDLMENQALLNHQIDALSADVDFDRPVSNQEDITESVTSEPLIIEKQQPSNPRLSVFAPSLVSVEKASEHQKKRVAFHRDKARTEAESGIHELEEVQEKLSHSNEKSALISDSVGYHDAALSAYKQLYDSYQQQQTLKLQGHNVSGAYDVYDIETTVGSVQFGYHYIGRERGTDDDSKVVFSISTDNDAFNTVPMSTPIRSRVFDVFEQGLRSLNLEKVEADKLLVKPSVDVIEEHGNILKEEHRSKLVEVEWNETGTNENFEFLNTPHEQVPINLSLLQAMIRDEIKIEQSDALGYFKVSTTLGRLDIGDGFMVNLSHYQALAQDNELPIDVQAYYEELAPKKEQHHSIQEVLQQVRDKMDLPEDFKVKSIGSGDFAIMNESFGGMLNESIVEWFQNASYEIKPNAQKLTDNPFFEAEFNKTLKEVLEAQNILSSNAIAVEETITPEPEETNKKLKLDRIEYLTALRDRLLPENQREWFSIGSLPDYPDLSKNDVVLAIYHQNGTPLPIASLNLEGKMDLFNGIDYVEERTGIVDFENKLKQEAFDLRDDFYTQDGLSAPIERRIIKLNEINAASPNIEITNIGSAPEPFIETADEKSIAQNQSFEFAEKTEQGIAEIEQVYQSESSSTELGKLETRLSDGIFDFIARDSDWFESFGSSFVDVQVSIEEKYQNFTAYRVTDNGSSTPLIKMNLTTGVFTLLGDDFKNEKQTSELLRYIRSELKEAGYLQQMPDKSLPKEAVSDEKNIEEISLFDDFPDDEIISNDKDSISSDTISSVKNTSISTTNDTAIFTTTPTTISSGRDNTNPTDFVFPDIDNFYPRTPSEKVMANLAAIRLSKTLTAENRWAIPEEQEILAKYVGWGGLANDFFEESNPRYSQQREELKFLVSQEEYAGMRKSSLTAYYTSPQIIQTIYHQLENLGFSGGRILDPSMGTGNFFATMPREMKAASELYGVELEQLTGTIASQLQQQTKVQIKGFETTDFADNAMDLVITNVPFSDVIRVSDEKYESAYAIHDYFIKKALDLVHEGGLVAVITSTGTMDKNDSRFREEISKMANLVSAIRLPNDAFKAIAGTDVSSDILIFQKTSTPQSRPEWTKTEQRMDDKGNSVHVNRLFNNQPELVLGKIEIQTRNGGMLTVARDFPQEEMIDKINDAFSQQATAQYFVNDSVAEPFEQAVQENSNVPQEIINKCAPYTIFLYRNKPYYFDGKHVTPHQKTSSVTLNKGENRKNQLARYENNKSTIFEETTSYQKIYTSSGYLDSWSNFIPTEVGGVVTLPKIPHAILEKLNNGENEVVDGDIRYTFLTGKQGQLIIEEAVNTKYQYKLDYAAKDVKAMRLMIEMRHTLQDLLNIQHIPEYAQPEYETIRERLNNQYDAFVKQYGPISNQANSLLMRMDDYYEFLASIEEEVEDDITQETKIIKGAVFFEPTIQPQPKSIQVSTAEDALLASLNHKGQLDFDYMEAVCGLTKEEIIAELGDRLFYVGDGEYQSKEDYLSGDVKTKLAKAKNNQDFYIENKDWLKNIEALEKVLPKDIPLSDITYKYGTRFIPIELYQDFLTEIMESQATVKYDKLSDSYEVKLKHLNRFPVTDTYGHGSFNGQKLATSLLNQRPGKIFMPDPNDPNHKKRILDKDATEELEDKAKALLERFKQWVENSVERQEAIATRFNEQLNRYVVKEYDGSGLTISGLAKQFQPRPHQKNAIMRTVLDLRAGYAHEVGSGKSLTMLASNMKLQELGLVHNALFVIPKPLISQFAREIYKYFPESKVLVAHSEDFKKAGRKRFISRIATGNYNAIIIADSQFGKIAMSKQYQEHYIKRQLIEARKAIEDVDDSESLTVKQTEKAIEGLEIRLEKLRKTDTDTFITFEELGIDMLFVDEAHNFKNLAPFTQLENVKGVSNTRAEKSMDLQMKIEYMHSLYDNRRVVFSTGTPMSNSVVELYTMMNYIEPDVLEKYGAASFDSWVSYFGIIENNFELTAAGTFKVNRRFTKFGNVPELMTMFRETWDIQTAEMLNLPVPHAEMIAHETAITGAQARYIDALVARAKAIESGVVKPWEDNMLKIVGENRKLTLDMRALDDQRYSAFDSEKLTQVVDEVFQIYTDHDEEKSTQMIFSDLSIPVKYRNSQPLNFDNSINLFSAYDEIKRTLIERGIPAQEIRFIHEATNDKVKEALMRDMRTGKVRILIGSTSKAGTGLNVQNKMIAVHHLDVPWRPSDITQRNGRLIRQGNENDNVQIHYYITKGSMDAFLWQTLENKAKVINQIMNGNSDVREMDEIGDAQINMGEYKAMAEGKPLQKEYMELEMKLQGLERSRTRFFDSKITDLRQLKSAKEYLPNFEKRLIAIHEDIETATQNKDHPFSIEIFYQGSTRSFGENDKKTEVADFFARQIQNNSLDSRIAHENKTVKIASYKGFDILHAAGSSDVKTEERLILSGTSQYSIWVNPDAAIGIFTRIDNFIETGIAGDELTTTKEVERLKSSISSIEQNQEAGFSQEKEYQEIKSRVSELRGLLNNGGQTQQREREQLLSR</sequence>
<evidence type="ECO:0000313" key="2">
    <source>
        <dbReference type="EMBL" id="MQW38375.1"/>
    </source>
</evidence>
<dbReference type="EMBL" id="WITJ01000001">
    <property type="protein sequence ID" value="MQW38375.1"/>
    <property type="molecule type" value="Genomic_DNA"/>
</dbReference>
<comment type="caution">
    <text evidence="2">The sequence shown here is derived from an EMBL/GenBank/DDBJ whole genome shotgun (WGS) entry which is preliminary data.</text>
</comment>
<feature type="domain" description="Helicase C-terminal" evidence="1">
    <location>
        <begin position="2333"/>
        <end position="2513"/>
    </location>
</feature>
<dbReference type="OrthoDB" id="9815272at2"/>
<dbReference type="PANTHER" id="PTHR41313:SF1">
    <property type="entry name" value="DNA METHYLASE ADENINE-SPECIFIC DOMAIN-CONTAINING PROTEIN"/>
    <property type="match status" value="1"/>
</dbReference>
<dbReference type="Pfam" id="PF00176">
    <property type="entry name" value="SNF2-rel_dom"/>
    <property type="match status" value="1"/>
</dbReference>
<dbReference type="InterPro" id="IPR027417">
    <property type="entry name" value="P-loop_NTPase"/>
</dbReference>
<dbReference type="SMART" id="SM00490">
    <property type="entry name" value="HELICc"/>
    <property type="match status" value="1"/>
</dbReference>
<dbReference type="Pfam" id="PF07669">
    <property type="entry name" value="Eco57I"/>
    <property type="match status" value="1"/>
</dbReference>
<evidence type="ECO:0000313" key="3">
    <source>
        <dbReference type="Proteomes" id="UP000439550"/>
    </source>
</evidence>
<name>A0A7X1Z6C2_9LACT</name>
<dbReference type="GO" id="GO:0005524">
    <property type="term" value="F:ATP binding"/>
    <property type="evidence" value="ECO:0007669"/>
    <property type="project" value="InterPro"/>
</dbReference>
<dbReference type="PANTHER" id="PTHR41313">
    <property type="entry name" value="ADENINE-SPECIFIC METHYLTRANSFERASE"/>
    <property type="match status" value="1"/>
</dbReference>
<dbReference type="SMART" id="SM00487">
    <property type="entry name" value="DEXDc"/>
    <property type="match status" value="1"/>
</dbReference>
<dbReference type="Proteomes" id="UP000439550">
    <property type="component" value="Unassembled WGS sequence"/>
</dbReference>
<gene>
    <name evidence="2" type="ORF">GHI93_00220</name>
</gene>